<reference evidence="1" key="3">
    <citation type="submission" date="2025-08" db="UniProtKB">
        <authorList>
            <consortium name="Ensembl"/>
        </authorList>
    </citation>
    <scope>IDENTIFICATION</scope>
</reference>
<name>H2XYZ8_CIOIN</name>
<reference evidence="2" key="1">
    <citation type="journal article" date="2002" name="Science">
        <title>The draft genome of Ciona intestinalis: insights into chordate and vertebrate origins.</title>
        <authorList>
            <person name="Dehal P."/>
            <person name="Satou Y."/>
            <person name="Campbell R.K."/>
            <person name="Chapman J."/>
            <person name="Degnan B."/>
            <person name="De Tomaso A."/>
            <person name="Davidson B."/>
            <person name="Di Gregorio A."/>
            <person name="Gelpke M."/>
            <person name="Goodstein D.M."/>
            <person name="Harafuji N."/>
            <person name="Hastings K.E."/>
            <person name="Ho I."/>
            <person name="Hotta K."/>
            <person name="Huang W."/>
            <person name="Kawashima T."/>
            <person name="Lemaire P."/>
            <person name="Martinez D."/>
            <person name="Meinertzhagen I.A."/>
            <person name="Necula S."/>
            <person name="Nonaka M."/>
            <person name="Putnam N."/>
            <person name="Rash S."/>
            <person name="Saiga H."/>
            <person name="Satake M."/>
            <person name="Terry A."/>
            <person name="Yamada L."/>
            <person name="Wang H.G."/>
            <person name="Awazu S."/>
            <person name="Azumi K."/>
            <person name="Boore J."/>
            <person name="Branno M."/>
            <person name="Chin-Bow S."/>
            <person name="DeSantis R."/>
            <person name="Doyle S."/>
            <person name="Francino P."/>
            <person name="Keys D.N."/>
            <person name="Haga S."/>
            <person name="Hayashi H."/>
            <person name="Hino K."/>
            <person name="Imai K.S."/>
            <person name="Inaba K."/>
            <person name="Kano S."/>
            <person name="Kobayashi K."/>
            <person name="Kobayashi M."/>
            <person name="Lee B.I."/>
            <person name="Makabe K.W."/>
            <person name="Manohar C."/>
            <person name="Matassi G."/>
            <person name="Medina M."/>
            <person name="Mochizuki Y."/>
            <person name="Mount S."/>
            <person name="Morishita T."/>
            <person name="Miura S."/>
            <person name="Nakayama A."/>
            <person name="Nishizaka S."/>
            <person name="Nomoto H."/>
            <person name="Ohta F."/>
            <person name="Oishi K."/>
            <person name="Rigoutsos I."/>
            <person name="Sano M."/>
            <person name="Sasaki A."/>
            <person name="Sasakura Y."/>
            <person name="Shoguchi E."/>
            <person name="Shin-i T."/>
            <person name="Spagnuolo A."/>
            <person name="Stainier D."/>
            <person name="Suzuki M.M."/>
            <person name="Tassy O."/>
            <person name="Takatori N."/>
            <person name="Tokuoka M."/>
            <person name="Yagi K."/>
            <person name="Yoshizaki F."/>
            <person name="Wada S."/>
            <person name="Zhang C."/>
            <person name="Hyatt P.D."/>
            <person name="Larimer F."/>
            <person name="Detter C."/>
            <person name="Doggett N."/>
            <person name="Glavina T."/>
            <person name="Hawkins T."/>
            <person name="Richardson P."/>
            <person name="Lucas S."/>
            <person name="Kohara Y."/>
            <person name="Levine M."/>
            <person name="Satoh N."/>
            <person name="Rokhsar D.S."/>
        </authorList>
    </citation>
    <scope>NUCLEOTIDE SEQUENCE [LARGE SCALE GENOMIC DNA]</scope>
</reference>
<accession>H2XYZ8</accession>
<dbReference type="Proteomes" id="UP000008144">
    <property type="component" value="Chromosome 14"/>
</dbReference>
<protein>
    <submittedName>
        <fullName evidence="1">Uncharacterized protein</fullName>
    </submittedName>
</protein>
<sequence length="173" mass="20369">MSVFQLPPPHPCLCELTPQYPAHERWIYTRRLFYLINILLWKDPRYMKRSVVQFNRPQFIKRHHFQYASSSETQEPSETESLSPLRYATTDRYQKYRKSFAIPSEGKPHCFYDGDLVYTSDGASYRRVSCHPDPGRYHGSPIPIRRERYTVLTETGSLSSRRSSFNTVPLTKA</sequence>
<dbReference type="InParanoid" id="H2XYZ8"/>
<dbReference type="Ensembl" id="ENSCINT00000032648.1">
    <property type="protein sequence ID" value="ENSCINP00000034882.1"/>
    <property type="gene ID" value="ENSCING00000025071.1"/>
</dbReference>
<keyword evidence="2" id="KW-1185">Reference proteome</keyword>
<organism evidence="1 2">
    <name type="scientific">Ciona intestinalis</name>
    <name type="common">Transparent sea squirt</name>
    <name type="synonym">Ascidia intestinalis</name>
    <dbReference type="NCBI Taxonomy" id="7719"/>
    <lineage>
        <taxon>Eukaryota</taxon>
        <taxon>Metazoa</taxon>
        <taxon>Chordata</taxon>
        <taxon>Tunicata</taxon>
        <taxon>Ascidiacea</taxon>
        <taxon>Phlebobranchia</taxon>
        <taxon>Cionidae</taxon>
        <taxon>Ciona</taxon>
    </lineage>
</organism>
<dbReference type="AlphaFoldDB" id="H2XYZ8"/>
<reference evidence="1" key="2">
    <citation type="journal article" date="2008" name="Genome Biol.">
        <title>Improved genome assembly and evidence-based global gene model set for the chordate Ciona intestinalis: new insight into intron and operon populations.</title>
        <authorList>
            <person name="Satou Y."/>
            <person name="Mineta K."/>
            <person name="Ogasawara M."/>
            <person name="Sasakura Y."/>
            <person name="Shoguchi E."/>
            <person name="Ueno K."/>
            <person name="Yamada L."/>
            <person name="Matsumoto J."/>
            <person name="Wasserscheid J."/>
            <person name="Dewar K."/>
            <person name="Wiley G.B."/>
            <person name="Macmil S.L."/>
            <person name="Roe B.A."/>
            <person name="Zeller R.W."/>
            <person name="Hastings K.E."/>
            <person name="Lemaire P."/>
            <person name="Lindquist E."/>
            <person name="Endo T."/>
            <person name="Hotta K."/>
            <person name="Inaba K."/>
        </authorList>
    </citation>
    <scope>NUCLEOTIDE SEQUENCE [LARGE SCALE GENOMIC DNA]</scope>
    <source>
        <strain evidence="1">wild type</strain>
    </source>
</reference>
<dbReference type="EMBL" id="EAAA01001145">
    <property type="status" value="NOT_ANNOTATED_CDS"/>
    <property type="molecule type" value="Genomic_DNA"/>
</dbReference>
<evidence type="ECO:0000313" key="1">
    <source>
        <dbReference type="Ensembl" id="ENSCINP00000034882.1"/>
    </source>
</evidence>
<evidence type="ECO:0000313" key="2">
    <source>
        <dbReference type="Proteomes" id="UP000008144"/>
    </source>
</evidence>
<dbReference type="HOGENOM" id="CLU_1551048_0_0_1"/>
<reference evidence="1" key="4">
    <citation type="submission" date="2025-09" db="UniProtKB">
        <authorList>
            <consortium name="Ensembl"/>
        </authorList>
    </citation>
    <scope>IDENTIFICATION</scope>
</reference>
<proteinExistence type="predicted"/>